<dbReference type="Proteomes" id="UP000825935">
    <property type="component" value="Chromosome 28"/>
</dbReference>
<proteinExistence type="predicted"/>
<keyword evidence="2" id="KW-1185">Reference proteome</keyword>
<name>A0A8T2RCZ2_CERRI</name>
<reference evidence="1" key="1">
    <citation type="submission" date="2021-08" db="EMBL/GenBank/DDBJ databases">
        <title>WGS assembly of Ceratopteris richardii.</title>
        <authorList>
            <person name="Marchant D.B."/>
            <person name="Chen G."/>
            <person name="Jenkins J."/>
            <person name="Shu S."/>
            <person name="Leebens-Mack J."/>
            <person name="Grimwood J."/>
            <person name="Schmutz J."/>
            <person name="Soltis P."/>
            <person name="Soltis D."/>
            <person name="Chen Z.-H."/>
        </authorList>
    </citation>
    <scope>NUCLEOTIDE SEQUENCE</scope>
    <source>
        <strain evidence="1">Whitten #5841</strain>
        <tissue evidence="1">Leaf</tissue>
    </source>
</reference>
<evidence type="ECO:0000313" key="1">
    <source>
        <dbReference type="EMBL" id="KAH7293664.1"/>
    </source>
</evidence>
<gene>
    <name evidence="1" type="ORF">KP509_28G035800</name>
</gene>
<comment type="caution">
    <text evidence="1">The sequence shown here is derived from an EMBL/GenBank/DDBJ whole genome shotgun (WGS) entry which is preliminary data.</text>
</comment>
<dbReference type="AlphaFoldDB" id="A0A8T2RCZ2"/>
<sequence length="116" mass="13080">MLKTKHHFTRFHLFEVADIAVAMDAAVASASRRLVCRGQESFCVVTFAAQMATTYYTFRLRSYVVSSNKCIRSSVYLDMKKMQACCWFIGLSSSAIQTRPKVISLSLIVNSTRLPN</sequence>
<organism evidence="1 2">
    <name type="scientific">Ceratopteris richardii</name>
    <name type="common">Triangle waterfern</name>
    <dbReference type="NCBI Taxonomy" id="49495"/>
    <lineage>
        <taxon>Eukaryota</taxon>
        <taxon>Viridiplantae</taxon>
        <taxon>Streptophyta</taxon>
        <taxon>Embryophyta</taxon>
        <taxon>Tracheophyta</taxon>
        <taxon>Polypodiopsida</taxon>
        <taxon>Polypodiidae</taxon>
        <taxon>Polypodiales</taxon>
        <taxon>Pteridineae</taxon>
        <taxon>Pteridaceae</taxon>
        <taxon>Parkerioideae</taxon>
        <taxon>Ceratopteris</taxon>
    </lineage>
</organism>
<evidence type="ECO:0000313" key="2">
    <source>
        <dbReference type="Proteomes" id="UP000825935"/>
    </source>
</evidence>
<protein>
    <submittedName>
        <fullName evidence="1">Uncharacterized protein</fullName>
    </submittedName>
</protein>
<dbReference type="EMBL" id="CM035433">
    <property type="protein sequence ID" value="KAH7293664.1"/>
    <property type="molecule type" value="Genomic_DNA"/>
</dbReference>
<accession>A0A8T2RCZ2</accession>